<accession>A0AAW0G641</accession>
<evidence type="ECO:0000313" key="1">
    <source>
        <dbReference type="EMBL" id="KAK7688950.1"/>
    </source>
</evidence>
<gene>
    <name evidence="1" type="ORF">QCA50_007641</name>
</gene>
<dbReference type="InterPro" id="IPR032675">
    <property type="entry name" value="LRR_dom_sf"/>
</dbReference>
<name>A0AAW0G641_9APHY</name>
<dbReference type="SUPFAM" id="SSF52058">
    <property type="entry name" value="L domain-like"/>
    <property type="match status" value="1"/>
</dbReference>
<dbReference type="Gene3D" id="3.80.10.10">
    <property type="entry name" value="Ribonuclease Inhibitor"/>
    <property type="match status" value="1"/>
</dbReference>
<dbReference type="EMBL" id="JASBNA010000009">
    <property type="protein sequence ID" value="KAK7688950.1"/>
    <property type="molecule type" value="Genomic_DNA"/>
</dbReference>
<comment type="caution">
    <text evidence="1">The sequence shown here is derived from an EMBL/GenBank/DDBJ whole genome shotgun (WGS) entry which is preliminary data.</text>
</comment>
<keyword evidence="2" id="KW-1185">Reference proteome</keyword>
<evidence type="ECO:0008006" key="3">
    <source>
        <dbReference type="Google" id="ProtNLM"/>
    </source>
</evidence>
<reference evidence="1 2" key="1">
    <citation type="submission" date="2022-09" db="EMBL/GenBank/DDBJ databases">
        <authorList>
            <person name="Palmer J.M."/>
        </authorList>
    </citation>
    <scope>NUCLEOTIDE SEQUENCE [LARGE SCALE GENOMIC DNA]</scope>
    <source>
        <strain evidence="1 2">DSM 7382</strain>
    </source>
</reference>
<dbReference type="Proteomes" id="UP001385951">
    <property type="component" value="Unassembled WGS sequence"/>
</dbReference>
<protein>
    <recommendedName>
        <fullName evidence="3">F-box domain-containing protein</fullName>
    </recommendedName>
</protein>
<proteinExistence type="predicted"/>
<sequence length="423" mass="49317">MIQLPPELIDRIIDFLHNDLLTLDHTSLVCHAWLDASRYHLHREFTIEIWSVQDLDNSSKELSRIGALELSVRHYVRVLTICGMYNYLTVRTVEAFSIKRIQEFIGLFPKLENLTLIGLTLTSDPAYGYGYDTAHSAKPYLEFLDLRNVGVAKGIEHLPILHLVSLFSQINRLRIRNDRIADLSNETPPELPQKSSVRFLYLPRPDMIPTVQSLLEHAIQLDALYSFTSTIASAQCVDHVMGFLNSLHHESLQRIELKFLCTHKCAIPVWPRAELSTFRSLQELHFRLDYTTIELVPRYQWSCMMEFLETIPVLTISKIWISLHTRIGTVHLPGQLADFLRLWTKSLDWHRLRSRLQSMPALRHINFHIVQILYLQDSKEVSGRIGKVFYEEARKLVQKELEEFGERKMLYISQVTTMNPWCQ</sequence>
<dbReference type="AlphaFoldDB" id="A0AAW0G641"/>
<evidence type="ECO:0000313" key="2">
    <source>
        <dbReference type="Proteomes" id="UP001385951"/>
    </source>
</evidence>
<organism evidence="1 2">
    <name type="scientific">Cerrena zonata</name>
    <dbReference type="NCBI Taxonomy" id="2478898"/>
    <lineage>
        <taxon>Eukaryota</taxon>
        <taxon>Fungi</taxon>
        <taxon>Dikarya</taxon>
        <taxon>Basidiomycota</taxon>
        <taxon>Agaricomycotina</taxon>
        <taxon>Agaricomycetes</taxon>
        <taxon>Polyporales</taxon>
        <taxon>Cerrenaceae</taxon>
        <taxon>Cerrena</taxon>
    </lineage>
</organism>